<dbReference type="STRING" id="4795.A0A225WKV7"/>
<protein>
    <submittedName>
        <fullName evidence="2">Uncharacterized protein</fullName>
    </submittedName>
</protein>
<feature type="compositionally biased region" description="Basic and acidic residues" evidence="1">
    <location>
        <begin position="85"/>
        <end position="94"/>
    </location>
</feature>
<gene>
    <name evidence="2" type="ORF">PHMEG_0007665</name>
</gene>
<dbReference type="OrthoDB" id="68020at2759"/>
<sequence>MPLCELFDMMDPETDVAYRRYAWSALRGMEKQLIFHVMRPLETNTDTTEQKPTLIGAEDTATPRRKRKWKTTLLNSPSELLAVKTHSEEDAERTPKRHKHKNQPLQPVLPSMRRIAAQKQRRRLSESDCEGRDRADSSNRLRRRRQGSDCNRNGEVVTMEDDTVDDVEMKEDPEKRGHEQTQGAGISIKEEVTDAADETQWVLRSPRGYRLGEEVDNYG</sequence>
<evidence type="ECO:0000313" key="3">
    <source>
        <dbReference type="Proteomes" id="UP000198211"/>
    </source>
</evidence>
<feature type="compositionally biased region" description="Basic and acidic residues" evidence="1">
    <location>
        <begin position="170"/>
        <end position="179"/>
    </location>
</feature>
<name>A0A225WKV7_9STRA</name>
<dbReference type="Proteomes" id="UP000198211">
    <property type="component" value="Unassembled WGS sequence"/>
</dbReference>
<proteinExistence type="predicted"/>
<dbReference type="EMBL" id="NBNE01000614">
    <property type="protein sequence ID" value="OWZ18275.1"/>
    <property type="molecule type" value="Genomic_DNA"/>
</dbReference>
<feature type="compositionally biased region" description="Basic and acidic residues" evidence="1">
    <location>
        <begin position="123"/>
        <end position="139"/>
    </location>
</feature>
<feature type="region of interest" description="Disordered" evidence="1">
    <location>
        <begin position="79"/>
        <end position="199"/>
    </location>
</feature>
<comment type="caution">
    <text evidence="2">The sequence shown here is derived from an EMBL/GenBank/DDBJ whole genome shotgun (WGS) entry which is preliminary data.</text>
</comment>
<dbReference type="AlphaFoldDB" id="A0A225WKV7"/>
<evidence type="ECO:0000256" key="1">
    <source>
        <dbReference type="SAM" id="MobiDB-lite"/>
    </source>
</evidence>
<accession>A0A225WKV7</accession>
<evidence type="ECO:0000313" key="2">
    <source>
        <dbReference type="EMBL" id="OWZ18275.1"/>
    </source>
</evidence>
<keyword evidence="3" id="KW-1185">Reference proteome</keyword>
<organism evidence="2 3">
    <name type="scientific">Phytophthora megakarya</name>
    <dbReference type="NCBI Taxonomy" id="4795"/>
    <lineage>
        <taxon>Eukaryota</taxon>
        <taxon>Sar</taxon>
        <taxon>Stramenopiles</taxon>
        <taxon>Oomycota</taxon>
        <taxon>Peronosporomycetes</taxon>
        <taxon>Peronosporales</taxon>
        <taxon>Peronosporaceae</taxon>
        <taxon>Phytophthora</taxon>
    </lineage>
</organism>
<reference evidence="3" key="1">
    <citation type="submission" date="2017-03" db="EMBL/GenBank/DDBJ databases">
        <title>Phytopthora megakarya and P. palmivora, two closely related causual agents of cacao black pod achieved similar genome size and gene model numbers by different mechanisms.</title>
        <authorList>
            <person name="Ali S."/>
            <person name="Shao J."/>
            <person name="Larry D.J."/>
            <person name="Kronmiller B."/>
            <person name="Shen D."/>
            <person name="Strem M.D."/>
            <person name="Melnick R.L."/>
            <person name="Guiltinan M.J."/>
            <person name="Tyler B.M."/>
            <person name="Meinhardt L.W."/>
            <person name="Bailey B.A."/>
        </authorList>
    </citation>
    <scope>NUCLEOTIDE SEQUENCE [LARGE SCALE GENOMIC DNA]</scope>
    <source>
        <strain evidence="3">zdho120</strain>
    </source>
</reference>
<feature type="compositionally biased region" description="Acidic residues" evidence="1">
    <location>
        <begin position="158"/>
        <end position="169"/>
    </location>
</feature>